<feature type="domain" description="Calcineurin-like phosphoesterase" evidence="1">
    <location>
        <begin position="1"/>
        <end position="190"/>
    </location>
</feature>
<dbReference type="Gene3D" id="3.60.21.10">
    <property type="match status" value="1"/>
</dbReference>
<dbReference type="EMBL" id="DTCK01000027">
    <property type="protein sequence ID" value="HGQ35885.1"/>
    <property type="molecule type" value="Genomic_DNA"/>
</dbReference>
<dbReference type="Pfam" id="PF00149">
    <property type="entry name" value="Metallophos"/>
    <property type="match status" value="1"/>
</dbReference>
<comment type="caution">
    <text evidence="3">The sequence shown here is derived from an EMBL/GenBank/DDBJ whole genome shotgun (WGS) entry which is preliminary data.</text>
</comment>
<proteinExistence type="predicted"/>
<reference evidence="3" key="1">
    <citation type="journal article" date="2020" name="mSystems">
        <title>Genome- and Community-Level Interaction Insights into Carbon Utilization and Element Cycling Functions of Hydrothermarchaeota in Hydrothermal Sediment.</title>
        <authorList>
            <person name="Zhou Z."/>
            <person name="Liu Y."/>
            <person name="Xu W."/>
            <person name="Pan J."/>
            <person name="Luo Z.H."/>
            <person name="Li M."/>
        </authorList>
    </citation>
    <scope>NUCLEOTIDE SEQUENCE [LARGE SCALE GENOMIC DNA]</scope>
    <source>
        <strain evidence="3">SpSt-637</strain>
        <strain evidence="2">SpSt-667</strain>
    </source>
</reference>
<evidence type="ECO:0000313" key="3">
    <source>
        <dbReference type="EMBL" id="HGQ65257.1"/>
    </source>
</evidence>
<dbReference type="AlphaFoldDB" id="A0A7C4JKJ6"/>
<sequence length="243" mass="27900">MKILIISDLHYEKKMFKGVDESKAWGWLLSVVDYHKPNYLLSCGDWGTAINFEEFYMLLDRTTVLSIYGNHENTAVLSLLRNTRSRGSKPVLMKDGKVYDLENIKVAGINGVISEKKKRSREGVQHKTPYEYIAVAQSLSGKDVDILLIHEAPYIPHVFPSITETIGSQVVLKAIEIVKPKLVIGGHMHYEGYKVHQLDFGTLYIHIDSSQASRYYLAIEREYERSRVDVWRDYDVQVSLAYL</sequence>
<organism evidence="3">
    <name type="scientific">Ignisphaera aggregans</name>
    <dbReference type="NCBI Taxonomy" id="334771"/>
    <lineage>
        <taxon>Archaea</taxon>
        <taxon>Thermoproteota</taxon>
        <taxon>Thermoprotei</taxon>
        <taxon>Desulfurococcales</taxon>
        <taxon>Desulfurococcaceae</taxon>
        <taxon>Ignisphaera</taxon>
    </lineage>
</organism>
<dbReference type="SUPFAM" id="SSF56300">
    <property type="entry name" value="Metallo-dependent phosphatases"/>
    <property type="match status" value="1"/>
</dbReference>
<evidence type="ECO:0000313" key="2">
    <source>
        <dbReference type="EMBL" id="HGQ35885.1"/>
    </source>
</evidence>
<gene>
    <name evidence="3" type="ORF">ENU08_08455</name>
    <name evidence="2" type="ORF">ENU41_04330</name>
</gene>
<dbReference type="InterPro" id="IPR029052">
    <property type="entry name" value="Metallo-depent_PP-like"/>
</dbReference>
<dbReference type="InterPro" id="IPR004843">
    <property type="entry name" value="Calcineurin-like_PHP"/>
</dbReference>
<dbReference type="GO" id="GO:0016787">
    <property type="term" value="F:hydrolase activity"/>
    <property type="evidence" value="ECO:0007669"/>
    <property type="project" value="InterPro"/>
</dbReference>
<name>A0A7C4JKJ6_9CREN</name>
<evidence type="ECO:0000259" key="1">
    <source>
        <dbReference type="Pfam" id="PF00149"/>
    </source>
</evidence>
<protein>
    <recommendedName>
        <fullName evidence="1">Calcineurin-like phosphoesterase domain-containing protein</fullName>
    </recommendedName>
</protein>
<dbReference type="EMBL" id="DTBD01000082">
    <property type="protein sequence ID" value="HGQ65257.1"/>
    <property type="molecule type" value="Genomic_DNA"/>
</dbReference>
<accession>A0A7C4JKJ6</accession>